<dbReference type="EMBL" id="JARJCM010000011">
    <property type="protein sequence ID" value="KAJ7042841.1"/>
    <property type="molecule type" value="Genomic_DNA"/>
</dbReference>
<feature type="region of interest" description="Disordered" evidence="1">
    <location>
        <begin position="119"/>
        <end position="211"/>
    </location>
</feature>
<accession>A0AAD6TAI6</accession>
<proteinExistence type="predicted"/>
<gene>
    <name evidence="2" type="ORF">C8F04DRAFT_1175944</name>
</gene>
<evidence type="ECO:0000256" key="1">
    <source>
        <dbReference type="SAM" id="MobiDB-lite"/>
    </source>
</evidence>
<feature type="compositionally biased region" description="Basic residues" evidence="1">
    <location>
        <begin position="150"/>
        <end position="171"/>
    </location>
</feature>
<comment type="caution">
    <text evidence="2">The sequence shown here is derived from an EMBL/GenBank/DDBJ whole genome shotgun (WGS) entry which is preliminary data.</text>
</comment>
<protein>
    <submittedName>
        <fullName evidence="2">Uncharacterized protein</fullName>
    </submittedName>
</protein>
<feature type="region of interest" description="Disordered" evidence="1">
    <location>
        <begin position="224"/>
        <end position="244"/>
    </location>
</feature>
<reference evidence="2" key="1">
    <citation type="submission" date="2023-03" db="EMBL/GenBank/DDBJ databases">
        <title>Massive genome expansion in bonnet fungi (Mycena s.s.) driven by repeated elements and novel gene families across ecological guilds.</title>
        <authorList>
            <consortium name="Lawrence Berkeley National Laboratory"/>
            <person name="Harder C.B."/>
            <person name="Miyauchi S."/>
            <person name="Viragh M."/>
            <person name="Kuo A."/>
            <person name="Thoen E."/>
            <person name="Andreopoulos B."/>
            <person name="Lu D."/>
            <person name="Skrede I."/>
            <person name="Drula E."/>
            <person name="Henrissat B."/>
            <person name="Morin E."/>
            <person name="Kohler A."/>
            <person name="Barry K."/>
            <person name="LaButti K."/>
            <person name="Morin E."/>
            <person name="Salamov A."/>
            <person name="Lipzen A."/>
            <person name="Mereny Z."/>
            <person name="Hegedus B."/>
            <person name="Baldrian P."/>
            <person name="Stursova M."/>
            <person name="Weitz H."/>
            <person name="Taylor A."/>
            <person name="Grigoriev I.V."/>
            <person name="Nagy L.G."/>
            <person name="Martin F."/>
            <person name="Kauserud H."/>
        </authorList>
    </citation>
    <scope>NUCLEOTIDE SEQUENCE</scope>
    <source>
        <strain evidence="2">CBHHK200</strain>
    </source>
</reference>
<organism evidence="2 3">
    <name type="scientific">Mycena alexandri</name>
    <dbReference type="NCBI Taxonomy" id="1745969"/>
    <lineage>
        <taxon>Eukaryota</taxon>
        <taxon>Fungi</taxon>
        <taxon>Dikarya</taxon>
        <taxon>Basidiomycota</taxon>
        <taxon>Agaricomycotina</taxon>
        <taxon>Agaricomycetes</taxon>
        <taxon>Agaricomycetidae</taxon>
        <taxon>Agaricales</taxon>
        <taxon>Marasmiineae</taxon>
        <taxon>Mycenaceae</taxon>
        <taxon>Mycena</taxon>
    </lineage>
</organism>
<evidence type="ECO:0000313" key="2">
    <source>
        <dbReference type="EMBL" id="KAJ7042841.1"/>
    </source>
</evidence>
<name>A0AAD6TAI6_9AGAR</name>
<sequence>MARLASLRRINDTHAFLFTFANPQMLHYFLASLHHPPPNTQDVQNSPPSPPMSYHEWRDTPDHIQDRHDLGVFHDRRTFGGSWQGTDTHHTWVHAYGVPLNTPAPPYIAQHLRERRNTRDDGYGHAYGPPPPFDHRGRSPQRYGRQYSPPHRRSASPRFRRPQSPLYRRRPSPPYRRGSSPSSSRRHRSDRGRGRAARGRGGRQDSEEERLRRNALRTMKGPWVRTAHPPDIANVGRDSDGHPICPLERDASDPNDYGSDGEVTALPPNWNAKEVLRHAEALQLAGEDTEGIRLPPSGDSGIWRTLSILTVHQAENLLRWVRRTEPTAFAYMTHIANTLKHSPVLQRSAGEIYLLSKEAAARSTYWQLTTGNKKAPKPIPLERQTSTNFDNTLQIYLGDATMGDDGTTVLIAERAGESSVQSGTHIKLNIAISLDANHAHSVCGRHGHRVRKPIPPDVAAWYTINALCPRRTRKASSMQRHKFFELLMRILSVHGALFRIATFGGYPDAELPLEHYPFRTNNITPSLVVSWLIQHGIKKDGEAVRIMEEFARARRNMREGRSDPSGTSFKSGDWPRDSAEVLMLREDEVTPWAKLRHGMLQEHVTSDYPECPADAMEDDGQ</sequence>
<feature type="compositionally biased region" description="Basic and acidic residues" evidence="1">
    <location>
        <begin position="202"/>
        <end position="211"/>
    </location>
</feature>
<keyword evidence="3" id="KW-1185">Reference proteome</keyword>
<feature type="compositionally biased region" description="Basic residues" evidence="1">
    <location>
        <begin position="184"/>
        <end position="201"/>
    </location>
</feature>
<evidence type="ECO:0000313" key="3">
    <source>
        <dbReference type="Proteomes" id="UP001218188"/>
    </source>
</evidence>
<dbReference type="Proteomes" id="UP001218188">
    <property type="component" value="Unassembled WGS sequence"/>
</dbReference>
<dbReference type="AlphaFoldDB" id="A0AAD6TAI6"/>